<dbReference type="Pfam" id="PF09594">
    <property type="entry name" value="GT87"/>
    <property type="match status" value="1"/>
</dbReference>
<evidence type="ECO:0000256" key="3">
    <source>
        <dbReference type="ARBA" id="ARBA00022679"/>
    </source>
</evidence>
<gene>
    <name evidence="9" type="ORF">SAMN05444167_0343</name>
</gene>
<feature type="transmembrane region" description="Helical" evidence="8">
    <location>
        <begin position="348"/>
        <end position="368"/>
    </location>
</feature>
<accession>A0A1G7FI24</accession>
<evidence type="ECO:0000256" key="1">
    <source>
        <dbReference type="ARBA" id="ARBA00004651"/>
    </source>
</evidence>
<evidence type="ECO:0000313" key="10">
    <source>
        <dbReference type="Proteomes" id="UP000182427"/>
    </source>
</evidence>
<dbReference type="AlphaFoldDB" id="A0A1G7FI24"/>
<comment type="subcellular location">
    <subcellularLocation>
        <location evidence="1">Cell membrane</location>
        <topology evidence="1">Multi-pass membrane protein</topology>
    </subcellularLocation>
</comment>
<reference evidence="9 10" key="1">
    <citation type="submission" date="2016-10" db="EMBL/GenBank/DDBJ databases">
        <authorList>
            <person name="de Groot N.N."/>
        </authorList>
    </citation>
    <scope>NUCLEOTIDE SEQUENCE [LARGE SCALE GENOMIC DNA]</scope>
    <source>
        <strain evidence="9 10">GAS232</strain>
    </source>
</reference>
<organism evidence="9 10">
    <name type="scientific">Terriglobus roseus</name>
    <dbReference type="NCBI Taxonomy" id="392734"/>
    <lineage>
        <taxon>Bacteria</taxon>
        <taxon>Pseudomonadati</taxon>
        <taxon>Acidobacteriota</taxon>
        <taxon>Terriglobia</taxon>
        <taxon>Terriglobales</taxon>
        <taxon>Acidobacteriaceae</taxon>
        <taxon>Terriglobus</taxon>
    </lineage>
</organism>
<dbReference type="EMBL" id="LT629690">
    <property type="protein sequence ID" value="SDE75512.1"/>
    <property type="molecule type" value="Genomic_DNA"/>
</dbReference>
<dbReference type="InterPro" id="IPR018584">
    <property type="entry name" value="GT87"/>
</dbReference>
<evidence type="ECO:0008006" key="11">
    <source>
        <dbReference type="Google" id="ProtNLM"/>
    </source>
</evidence>
<evidence type="ECO:0000256" key="8">
    <source>
        <dbReference type="SAM" id="Phobius"/>
    </source>
</evidence>
<evidence type="ECO:0000256" key="2">
    <source>
        <dbReference type="ARBA" id="ARBA00022475"/>
    </source>
</evidence>
<keyword evidence="3" id="KW-0808">Transferase</keyword>
<keyword evidence="10" id="KW-1185">Reference proteome</keyword>
<proteinExistence type="inferred from homology"/>
<dbReference type="GO" id="GO:0005886">
    <property type="term" value="C:plasma membrane"/>
    <property type="evidence" value="ECO:0007669"/>
    <property type="project" value="UniProtKB-SubCell"/>
</dbReference>
<feature type="transmembrane region" description="Helical" evidence="8">
    <location>
        <begin position="146"/>
        <end position="162"/>
    </location>
</feature>
<dbReference type="Proteomes" id="UP000182427">
    <property type="component" value="Chromosome I"/>
</dbReference>
<feature type="transmembrane region" description="Helical" evidence="8">
    <location>
        <begin position="374"/>
        <end position="394"/>
    </location>
</feature>
<protein>
    <recommendedName>
        <fullName evidence="11">DUF2029 domain-containing protein</fullName>
    </recommendedName>
</protein>
<feature type="transmembrane region" description="Helical" evidence="8">
    <location>
        <begin position="196"/>
        <end position="217"/>
    </location>
</feature>
<feature type="transmembrane region" description="Helical" evidence="8">
    <location>
        <begin position="64"/>
        <end position="80"/>
    </location>
</feature>
<evidence type="ECO:0000256" key="7">
    <source>
        <dbReference type="ARBA" id="ARBA00024033"/>
    </source>
</evidence>
<keyword evidence="6 8" id="KW-0472">Membrane</keyword>
<feature type="transmembrane region" description="Helical" evidence="8">
    <location>
        <begin position="303"/>
        <end position="318"/>
    </location>
</feature>
<evidence type="ECO:0000256" key="4">
    <source>
        <dbReference type="ARBA" id="ARBA00022692"/>
    </source>
</evidence>
<evidence type="ECO:0000256" key="5">
    <source>
        <dbReference type="ARBA" id="ARBA00022989"/>
    </source>
</evidence>
<feature type="transmembrane region" description="Helical" evidence="8">
    <location>
        <begin position="270"/>
        <end position="291"/>
    </location>
</feature>
<comment type="similarity">
    <text evidence="7">Belongs to the glycosyltransferase 87 family.</text>
</comment>
<keyword evidence="2" id="KW-1003">Cell membrane</keyword>
<name>A0A1G7FI24_9BACT</name>
<evidence type="ECO:0000256" key="6">
    <source>
        <dbReference type="ARBA" id="ARBA00023136"/>
    </source>
</evidence>
<feature type="transmembrane region" description="Helical" evidence="8">
    <location>
        <begin position="168"/>
        <end position="189"/>
    </location>
</feature>
<keyword evidence="4 8" id="KW-0812">Transmembrane</keyword>
<dbReference type="RefSeq" id="WP_172838107.1">
    <property type="nucleotide sequence ID" value="NZ_LT629690.1"/>
</dbReference>
<sequence>MIISLVCLALSILSVVLRVLLVHVPQHGLPSAIYTKDWFGDVYAYIGKVDIIHSPTMYTEGVRYYYPAPAIFVYVFLHWFAGPARIFARSCYALVGIALAAIALMCMRMHRALQERGINAKQSFLFLLTALVCSWPVDYALHQGNIEALLWVGVAVALWAYYRRNWWLFAVLIGIFGSAKIYPMLFLALCLRPRKFMPMLLSIAVFAGVTVASLAYLGPNVLEANRRVSEGVHIFGALNLAPAFAWPGAAMFEHSFCGFLHLLLDGHPSILMPILKVYLPTLGVVLMVAFFARVWKMPRANQVLFIALACVSAPTMSLDYTLELLYIPFAWIVLAIAEAAMEGRRIPGATATMACFALVLSPELFIYIGGRDLYGQSKAVVLAVMFFLALRYPFTDGNDAALAGVQHEQKSAPFAVTPLPNASRP</sequence>
<dbReference type="GO" id="GO:0016758">
    <property type="term" value="F:hexosyltransferase activity"/>
    <property type="evidence" value="ECO:0007669"/>
    <property type="project" value="InterPro"/>
</dbReference>
<feature type="transmembrane region" description="Helical" evidence="8">
    <location>
        <begin position="92"/>
        <end position="110"/>
    </location>
</feature>
<evidence type="ECO:0000313" key="9">
    <source>
        <dbReference type="EMBL" id="SDE75512.1"/>
    </source>
</evidence>
<keyword evidence="5 8" id="KW-1133">Transmembrane helix</keyword>